<evidence type="ECO:0000313" key="2">
    <source>
        <dbReference type="Proteomes" id="UP000269154"/>
    </source>
</evidence>
<dbReference type="InterPro" id="IPR023430">
    <property type="entry name" value="Pept_HybD-like_dom_sf"/>
</dbReference>
<sequence length="157" mass="17430">MTEILVIGYGNTLRSDDGAGQRVAELVAEWEFQNIRSLPVHQLTPELAEPISQAELVIFVDVYPATSEQGLQIHQLCVPHTPHTLETGELESQGLNIGHTGDPRSLLALSQFVYKNVPPSWWILIPAVNFEFGEDFSRETAQGITDALAQIQHIFVN</sequence>
<dbReference type="Proteomes" id="UP000269154">
    <property type="component" value="Unassembled WGS sequence"/>
</dbReference>
<evidence type="ECO:0000313" key="1">
    <source>
        <dbReference type="EMBL" id="RQH23079.1"/>
    </source>
</evidence>
<dbReference type="GO" id="GO:0004175">
    <property type="term" value="F:endopeptidase activity"/>
    <property type="evidence" value="ECO:0007669"/>
    <property type="project" value="TreeGrafter"/>
</dbReference>
<proteinExistence type="predicted"/>
<dbReference type="AlphaFoldDB" id="A0A3N6NZR9"/>
<dbReference type="CDD" id="cd06066">
    <property type="entry name" value="H2MP_NAD-link-bidir"/>
    <property type="match status" value="1"/>
</dbReference>
<dbReference type="InterPro" id="IPR000671">
    <property type="entry name" value="Peptidase_A31"/>
</dbReference>
<keyword evidence="2" id="KW-1185">Reference proteome</keyword>
<gene>
    <name evidence="1" type="ORF">D5R40_30705</name>
</gene>
<dbReference type="PANTHER" id="PTHR30302">
    <property type="entry name" value="HYDROGENASE 1 MATURATION PROTEASE"/>
    <property type="match status" value="1"/>
</dbReference>
<dbReference type="Gene3D" id="3.40.50.1450">
    <property type="entry name" value="HybD-like"/>
    <property type="match status" value="1"/>
</dbReference>
<protein>
    <submittedName>
        <fullName evidence="1">Hydrogenase maturation protease</fullName>
    </submittedName>
</protein>
<keyword evidence="1" id="KW-0645">Protease</keyword>
<dbReference type="EMBL" id="RCBY01000355">
    <property type="protein sequence ID" value="RQH23079.1"/>
    <property type="molecule type" value="Genomic_DNA"/>
</dbReference>
<keyword evidence="1" id="KW-0378">Hydrolase</keyword>
<dbReference type="GO" id="GO:0008047">
    <property type="term" value="F:enzyme activator activity"/>
    <property type="evidence" value="ECO:0007669"/>
    <property type="project" value="InterPro"/>
</dbReference>
<dbReference type="NCBIfam" id="TIGR00072">
    <property type="entry name" value="hydrog_prot"/>
    <property type="match status" value="1"/>
</dbReference>
<reference evidence="1 2" key="1">
    <citation type="journal article" date="2018" name="ACS Chem. Biol.">
        <title>Ketoreductase domain dysfunction expands chemodiversity: malyngamide biosynthesis in the cyanobacterium Okeania hirsuta.</title>
        <authorList>
            <person name="Moss N.A."/>
            <person name="Leao T."/>
            <person name="Rankin M."/>
            <person name="McCullough T.M."/>
            <person name="Qu P."/>
            <person name="Korobeynikov A."/>
            <person name="Smith J.L."/>
            <person name="Gerwick L."/>
            <person name="Gerwick W.H."/>
        </authorList>
    </citation>
    <scope>NUCLEOTIDE SEQUENCE [LARGE SCALE GENOMIC DNA]</scope>
    <source>
        <strain evidence="1 2">PAB10Feb10-1</strain>
    </source>
</reference>
<organism evidence="1 2">
    <name type="scientific">Okeania hirsuta</name>
    <dbReference type="NCBI Taxonomy" id="1458930"/>
    <lineage>
        <taxon>Bacteria</taxon>
        <taxon>Bacillati</taxon>
        <taxon>Cyanobacteriota</taxon>
        <taxon>Cyanophyceae</taxon>
        <taxon>Oscillatoriophycideae</taxon>
        <taxon>Oscillatoriales</taxon>
        <taxon>Microcoleaceae</taxon>
        <taxon>Okeania</taxon>
    </lineage>
</organism>
<name>A0A3N6NZR9_9CYAN</name>
<comment type="caution">
    <text evidence="1">The sequence shown here is derived from an EMBL/GenBank/DDBJ whole genome shotgun (WGS) entry which is preliminary data.</text>
</comment>
<dbReference type="RefSeq" id="WP_124146229.1">
    <property type="nucleotide sequence ID" value="NZ_CAWOKI010000145.1"/>
</dbReference>
<accession>A0A3N6NZR9</accession>
<dbReference type="PANTHER" id="PTHR30302:SF5">
    <property type="entry name" value="SLR1876 PROTEIN"/>
    <property type="match status" value="1"/>
</dbReference>
<dbReference type="OrthoDB" id="512922at2"/>
<dbReference type="SUPFAM" id="SSF53163">
    <property type="entry name" value="HybD-like"/>
    <property type="match status" value="1"/>
</dbReference>
<dbReference type="GO" id="GO:0016485">
    <property type="term" value="P:protein processing"/>
    <property type="evidence" value="ECO:0007669"/>
    <property type="project" value="TreeGrafter"/>
</dbReference>